<proteinExistence type="predicted"/>
<reference evidence="3" key="1">
    <citation type="submission" date="2021-03" db="EMBL/GenBank/DDBJ databases">
        <authorList>
            <person name="Kanchanasin P."/>
            <person name="Saeng-In P."/>
            <person name="Phongsopitanun W."/>
            <person name="Yuki M."/>
            <person name="Kudo T."/>
            <person name="Ohkuma M."/>
            <person name="Tanasupawat S."/>
        </authorList>
    </citation>
    <scope>NUCLEOTIDE SEQUENCE</scope>
    <source>
        <strain evidence="3">GKU 128</strain>
    </source>
</reference>
<evidence type="ECO:0000256" key="1">
    <source>
        <dbReference type="SAM" id="SignalP"/>
    </source>
</evidence>
<accession>A0A939T3I2</accession>
<feature type="signal peptide" evidence="1">
    <location>
        <begin position="1"/>
        <end position="18"/>
    </location>
</feature>
<evidence type="ECO:0000313" key="4">
    <source>
        <dbReference type="Proteomes" id="UP000669179"/>
    </source>
</evidence>
<keyword evidence="1" id="KW-0732">Signal</keyword>
<dbReference type="PROSITE" id="PS51257">
    <property type="entry name" value="PROKAR_LIPOPROTEIN"/>
    <property type="match status" value="1"/>
</dbReference>
<dbReference type="Proteomes" id="UP000669179">
    <property type="component" value="Unassembled WGS sequence"/>
</dbReference>
<dbReference type="EMBL" id="JAGEOJ010000005">
    <property type="protein sequence ID" value="MBO2448148.1"/>
    <property type="molecule type" value="Genomic_DNA"/>
</dbReference>
<evidence type="ECO:0000313" key="3">
    <source>
        <dbReference type="EMBL" id="MBO2448148.1"/>
    </source>
</evidence>
<organism evidence="3 4">
    <name type="scientific">Actinomadura barringtoniae</name>
    <dbReference type="NCBI Taxonomy" id="1427535"/>
    <lineage>
        <taxon>Bacteria</taxon>
        <taxon>Bacillati</taxon>
        <taxon>Actinomycetota</taxon>
        <taxon>Actinomycetes</taxon>
        <taxon>Streptosporangiales</taxon>
        <taxon>Thermomonosporaceae</taxon>
        <taxon>Actinomadura</taxon>
    </lineage>
</organism>
<gene>
    <name evidence="3" type="ORF">J4573_13675</name>
</gene>
<comment type="caution">
    <text evidence="3">The sequence shown here is derived from an EMBL/GenBank/DDBJ whole genome shotgun (WGS) entry which is preliminary data.</text>
</comment>
<dbReference type="InterPro" id="IPR025164">
    <property type="entry name" value="Toastrack_DUF4097"/>
</dbReference>
<feature type="chain" id="PRO_5039455546" evidence="1">
    <location>
        <begin position="19"/>
        <end position="272"/>
    </location>
</feature>
<sequence length="272" mass="28022">MKTLMSVAVLAGAAIALAGCRVDVNTETHHEDRSYAAPDAKSIKVSGAGGKVEIVGSDSPGIKVEERLTWTSEHRKPEPKHVIQNGTLSLSATCKGHVIGFSNCGVSYKIQVPRDTGLDLHNDDGAVTVSDVQGAIRVTTDTGSIEANALRATSLYAKTGDGTVRASGEVGSAEFHTDTGSVAATALRTDKLIAGSGDGTLSFGLTQPPNSVKLTADTGDVKLKLPFADVKYALDASTDTGNVDKNGIPVDSASPHKITIKTGDGNITITPA</sequence>
<evidence type="ECO:0000259" key="2">
    <source>
        <dbReference type="Pfam" id="PF13349"/>
    </source>
</evidence>
<dbReference type="AlphaFoldDB" id="A0A939T3I2"/>
<protein>
    <submittedName>
        <fullName evidence="3">DUF4097 family beta strand repeat protein</fullName>
    </submittedName>
</protein>
<feature type="domain" description="DUF4097" evidence="2">
    <location>
        <begin position="42"/>
        <end position="270"/>
    </location>
</feature>
<dbReference type="RefSeq" id="WP_208255805.1">
    <property type="nucleotide sequence ID" value="NZ_JAGEOJ010000005.1"/>
</dbReference>
<keyword evidence="4" id="KW-1185">Reference proteome</keyword>
<dbReference type="Pfam" id="PF13349">
    <property type="entry name" value="DUF4097"/>
    <property type="match status" value="1"/>
</dbReference>
<name>A0A939T3I2_9ACTN</name>